<feature type="transmembrane region" description="Helical" evidence="6">
    <location>
        <begin position="395"/>
        <end position="420"/>
    </location>
</feature>
<dbReference type="InterPro" id="IPR003838">
    <property type="entry name" value="ABC3_permease_C"/>
</dbReference>
<feature type="transmembrane region" description="Helical" evidence="6">
    <location>
        <begin position="743"/>
        <end position="762"/>
    </location>
</feature>
<dbReference type="GO" id="GO:0022857">
    <property type="term" value="F:transmembrane transporter activity"/>
    <property type="evidence" value="ECO:0007669"/>
    <property type="project" value="TreeGrafter"/>
</dbReference>
<sequence length="814" mass="90228">MPEPLRTLSEFHSSGNKASETPRGIIMIQNFIKSAFRNLWKTKGYSFLNIFGLALGIAVTGLIFLWVEDELTYNDYFANKQDIYITKSKQTYDGNTFVFDATPVPLAEAAQAEIPGILHIARVDWGNSPLFSREDKKIYLQGNFADPAILKILQPKFLEGNEATAMDQNDKIVLTASAAKKFFNGESAVGKTLKVDNSDLLTVSAVIEDFPKNSSFSFDWLVNMKKVVDSYGEPNWGSNSLQTFVQLAPQADLEQVNAQLKLFVENKKNSDRPNSENFLYPMERWNMYNVFKDGIEQEGKIKNVRLFISIAWLVLLIACINFMNLSTARSEKRAKEVSMRKIVGAKKNSLVAQFLGESIVFTGIAAAIAVGMIKLCLPAFNNMVSKELSIGMDNPLHFVFLIAIILVCGLVSGSYPAFFLSSFDPLLTLKGGKRKAGSSGLIRKGLVVTQFTAAIILMICTAIIYLQIQHTKNRDLGFDRSQVITTDLLGDMPDHIKVIKQELINTGNIESVGISERSVLNVGSNTAGFTWDGKDPKSSPLIGYTFADEDFVPALSMKIIDGRNFRKDLLGDSSSVLVNETLAKLMQPDGKVAGKTIGFAEQPLTIAGVLKDYVHNDIYGKAEPLLLSPISLENRKGLLNIKTKAGADYQVVAKQIESILKKYNPDFPTTIKFLDDTFNNYFFSELMLQKLASLFAILAIIISCLGLLGLAAFAAEQRAREVSIRKVLGASVSRLVKMLNKEFIILVGLSCLIAFPVAYWFMNDWLNGYNYHMEMPWMIFIFVALAALAIALITISTQALRAATSNPTKTLRNQ</sequence>
<dbReference type="GO" id="GO:0005886">
    <property type="term" value="C:plasma membrane"/>
    <property type="evidence" value="ECO:0007669"/>
    <property type="project" value="UniProtKB-SubCell"/>
</dbReference>
<keyword evidence="3 6" id="KW-0812">Transmembrane</keyword>
<evidence type="ECO:0000256" key="5">
    <source>
        <dbReference type="ARBA" id="ARBA00023136"/>
    </source>
</evidence>
<gene>
    <name evidence="9" type="ORF">SAMN05421877_1016</name>
</gene>
<feature type="transmembrane region" description="Helical" evidence="6">
    <location>
        <begin position="306"/>
        <end position="328"/>
    </location>
</feature>
<dbReference type="Pfam" id="PF02687">
    <property type="entry name" value="FtsX"/>
    <property type="match status" value="2"/>
</dbReference>
<feature type="domain" description="MacB-like periplasmic core" evidence="8">
    <location>
        <begin position="531"/>
        <end position="658"/>
    </location>
</feature>
<dbReference type="InterPro" id="IPR025857">
    <property type="entry name" value="MacB_PCD"/>
</dbReference>
<feature type="domain" description="ABC3 transporter permease C-terminal" evidence="7">
    <location>
        <begin position="694"/>
        <end position="807"/>
    </location>
</feature>
<keyword evidence="5 6" id="KW-0472">Membrane</keyword>
<proteinExistence type="predicted"/>
<feature type="transmembrane region" description="Helical" evidence="6">
    <location>
        <begin position="47"/>
        <end position="67"/>
    </location>
</feature>
<feature type="domain" description="ABC3 transporter permease C-terminal" evidence="7">
    <location>
        <begin position="309"/>
        <end position="424"/>
    </location>
</feature>
<dbReference type="Pfam" id="PF12704">
    <property type="entry name" value="MacB_PCD"/>
    <property type="match status" value="2"/>
</dbReference>
<dbReference type="InterPro" id="IPR050250">
    <property type="entry name" value="Macrolide_Exporter_MacB"/>
</dbReference>
<evidence type="ECO:0000259" key="7">
    <source>
        <dbReference type="Pfam" id="PF02687"/>
    </source>
</evidence>
<comment type="subcellular location">
    <subcellularLocation>
        <location evidence="1">Cell membrane</location>
        <topology evidence="1">Multi-pass membrane protein</topology>
    </subcellularLocation>
</comment>
<feature type="transmembrane region" description="Helical" evidence="6">
    <location>
        <begin position="349"/>
        <end position="375"/>
    </location>
</feature>
<feature type="transmembrane region" description="Helical" evidence="6">
    <location>
        <begin position="691"/>
        <end position="715"/>
    </location>
</feature>
<evidence type="ECO:0000259" key="8">
    <source>
        <dbReference type="Pfam" id="PF12704"/>
    </source>
</evidence>
<evidence type="ECO:0000256" key="3">
    <source>
        <dbReference type="ARBA" id="ARBA00022692"/>
    </source>
</evidence>
<dbReference type="EMBL" id="FNUT01000001">
    <property type="protein sequence ID" value="SEF39794.1"/>
    <property type="molecule type" value="Genomic_DNA"/>
</dbReference>
<dbReference type="PANTHER" id="PTHR30572">
    <property type="entry name" value="MEMBRANE COMPONENT OF TRANSPORTER-RELATED"/>
    <property type="match status" value="1"/>
</dbReference>
<evidence type="ECO:0000313" key="9">
    <source>
        <dbReference type="EMBL" id="SEF39794.1"/>
    </source>
</evidence>
<protein>
    <submittedName>
        <fullName evidence="9">Duplicated orphan permease</fullName>
    </submittedName>
</protein>
<reference evidence="10" key="1">
    <citation type="submission" date="2016-10" db="EMBL/GenBank/DDBJ databases">
        <authorList>
            <person name="Varghese N."/>
            <person name="Submissions S."/>
        </authorList>
    </citation>
    <scope>NUCLEOTIDE SEQUENCE [LARGE SCALE GENOMIC DNA]</scope>
    <source>
        <strain evidence="10">DSM 22361</strain>
    </source>
</reference>
<keyword evidence="10" id="KW-1185">Reference proteome</keyword>
<feature type="transmembrane region" description="Helical" evidence="6">
    <location>
        <begin position="441"/>
        <end position="466"/>
    </location>
</feature>
<feature type="transmembrane region" description="Helical" evidence="6">
    <location>
        <begin position="777"/>
        <end position="795"/>
    </location>
</feature>
<keyword evidence="2" id="KW-1003">Cell membrane</keyword>
<dbReference type="Proteomes" id="UP000236731">
    <property type="component" value="Unassembled WGS sequence"/>
</dbReference>
<dbReference type="AlphaFoldDB" id="A0A1H5RNW0"/>
<dbReference type="PANTHER" id="PTHR30572:SF18">
    <property type="entry name" value="ABC-TYPE MACROLIDE FAMILY EXPORT SYSTEM PERMEASE COMPONENT 2"/>
    <property type="match status" value="1"/>
</dbReference>
<evidence type="ECO:0000256" key="2">
    <source>
        <dbReference type="ARBA" id="ARBA00022475"/>
    </source>
</evidence>
<evidence type="ECO:0000256" key="4">
    <source>
        <dbReference type="ARBA" id="ARBA00022989"/>
    </source>
</evidence>
<evidence type="ECO:0000256" key="6">
    <source>
        <dbReference type="SAM" id="Phobius"/>
    </source>
</evidence>
<keyword evidence="4 6" id="KW-1133">Transmembrane helix</keyword>
<evidence type="ECO:0000256" key="1">
    <source>
        <dbReference type="ARBA" id="ARBA00004651"/>
    </source>
</evidence>
<name>A0A1H5RNW0_9SPHI</name>
<feature type="domain" description="MacB-like periplasmic core" evidence="8">
    <location>
        <begin position="46"/>
        <end position="261"/>
    </location>
</feature>
<evidence type="ECO:0000313" key="10">
    <source>
        <dbReference type="Proteomes" id="UP000236731"/>
    </source>
</evidence>
<organism evidence="9 10">
    <name type="scientific">Sphingobacterium lactis</name>
    <dbReference type="NCBI Taxonomy" id="797291"/>
    <lineage>
        <taxon>Bacteria</taxon>
        <taxon>Pseudomonadati</taxon>
        <taxon>Bacteroidota</taxon>
        <taxon>Sphingobacteriia</taxon>
        <taxon>Sphingobacteriales</taxon>
        <taxon>Sphingobacteriaceae</taxon>
        <taxon>Sphingobacterium</taxon>
    </lineage>
</organism>
<accession>A0A1H5RNW0</accession>